<evidence type="ECO:0000256" key="5">
    <source>
        <dbReference type="ARBA" id="ARBA00022692"/>
    </source>
</evidence>
<evidence type="ECO:0000256" key="8">
    <source>
        <dbReference type="ARBA" id="ARBA00022989"/>
    </source>
</evidence>
<dbReference type="Pfam" id="PF13855">
    <property type="entry name" value="LRR_8"/>
    <property type="match status" value="2"/>
</dbReference>
<evidence type="ECO:0000256" key="9">
    <source>
        <dbReference type="ARBA" id="ARBA00023136"/>
    </source>
</evidence>
<keyword evidence="9 13" id="KW-0472">Membrane</keyword>
<dbReference type="SUPFAM" id="SSF52058">
    <property type="entry name" value="L domain-like"/>
    <property type="match status" value="3"/>
</dbReference>
<keyword evidence="5 13" id="KW-0812">Transmembrane</keyword>
<gene>
    <name evidence="15" type="ORF">O6P43_016571</name>
</gene>
<dbReference type="FunFam" id="3.80.10.10:FF:000095">
    <property type="entry name" value="LRR receptor-like serine/threonine-protein kinase GSO1"/>
    <property type="match status" value="1"/>
</dbReference>
<evidence type="ECO:0000256" key="11">
    <source>
        <dbReference type="ARBA" id="ARBA00023180"/>
    </source>
</evidence>
<dbReference type="Proteomes" id="UP001163823">
    <property type="component" value="Chromosome 7"/>
</dbReference>
<dbReference type="Pfam" id="PF13516">
    <property type="entry name" value="LRR_6"/>
    <property type="match status" value="1"/>
</dbReference>
<keyword evidence="3" id="KW-1003">Cell membrane</keyword>
<dbReference type="Pfam" id="PF08263">
    <property type="entry name" value="LRRNT_2"/>
    <property type="match status" value="1"/>
</dbReference>
<comment type="subcellular location">
    <subcellularLocation>
        <location evidence="1">Cell membrane</location>
        <topology evidence="1">Single-pass type I membrane protein</topology>
    </subcellularLocation>
</comment>
<accession>A0AAD7PNG2</accession>
<evidence type="ECO:0000256" key="12">
    <source>
        <dbReference type="SAM" id="MobiDB-lite"/>
    </source>
</evidence>
<dbReference type="FunFam" id="3.80.10.10:FF:000041">
    <property type="entry name" value="LRR receptor-like serine/threonine-protein kinase ERECTA"/>
    <property type="match status" value="1"/>
</dbReference>
<evidence type="ECO:0000256" key="10">
    <source>
        <dbReference type="ARBA" id="ARBA00023170"/>
    </source>
</evidence>
<dbReference type="InterPro" id="IPR003591">
    <property type="entry name" value="Leu-rich_rpt_typical-subtyp"/>
</dbReference>
<comment type="similarity">
    <text evidence="2">Belongs to the RLP family.</text>
</comment>
<comment type="caution">
    <text evidence="15">The sequence shown here is derived from an EMBL/GenBank/DDBJ whole genome shotgun (WGS) entry which is preliminary data.</text>
</comment>
<dbReference type="AlphaFoldDB" id="A0AAD7PNG2"/>
<feature type="transmembrane region" description="Helical" evidence="13">
    <location>
        <begin position="1005"/>
        <end position="1025"/>
    </location>
</feature>
<evidence type="ECO:0000259" key="14">
    <source>
        <dbReference type="Pfam" id="PF08263"/>
    </source>
</evidence>
<keyword evidence="7" id="KW-0677">Repeat</keyword>
<dbReference type="GO" id="GO:0005886">
    <property type="term" value="C:plasma membrane"/>
    <property type="evidence" value="ECO:0007669"/>
    <property type="project" value="UniProtKB-SubCell"/>
</dbReference>
<evidence type="ECO:0000313" key="15">
    <source>
        <dbReference type="EMBL" id="KAJ7961199.1"/>
    </source>
</evidence>
<keyword evidence="6" id="KW-0732">Signal</keyword>
<evidence type="ECO:0000256" key="13">
    <source>
        <dbReference type="SAM" id="Phobius"/>
    </source>
</evidence>
<protein>
    <submittedName>
        <fullName evidence="15">Receptor-like protein</fullName>
    </submittedName>
</protein>
<keyword evidence="11" id="KW-0325">Glycoprotein</keyword>
<organism evidence="15 16">
    <name type="scientific">Quillaja saponaria</name>
    <name type="common">Soap bark tree</name>
    <dbReference type="NCBI Taxonomy" id="32244"/>
    <lineage>
        <taxon>Eukaryota</taxon>
        <taxon>Viridiplantae</taxon>
        <taxon>Streptophyta</taxon>
        <taxon>Embryophyta</taxon>
        <taxon>Tracheophyta</taxon>
        <taxon>Spermatophyta</taxon>
        <taxon>Magnoliopsida</taxon>
        <taxon>eudicotyledons</taxon>
        <taxon>Gunneridae</taxon>
        <taxon>Pentapetalae</taxon>
        <taxon>rosids</taxon>
        <taxon>fabids</taxon>
        <taxon>Fabales</taxon>
        <taxon>Quillajaceae</taxon>
        <taxon>Quillaja</taxon>
    </lineage>
</organism>
<keyword evidence="16" id="KW-1185">Reference proteome</keyword>
<evidence type="ECO:0000256" key="7">
    <source>
        <dbReference type="ARBA" id="ARBA00022737"/>
    </source>
</evidence>
<evidence type="ECO:0000256" key="2">
    <source>
        <dbReference type="ARBA" id="ARBA00009592"/>
    </source>
</evidence>
<feature type="compositionally biased region" description="Acidic residues" evidence="12">
    <location>
        <begin position="1059"/>
        <end position="1083"/>
    </location>
</feature>
<sequence length="1130" mass="125509">MRIPLVPWIFLISFYSIYLGTEISVVCGSCLGDQQSLLLQLKNSLTFIPATSKKLVQWNRIPDCCNWKGVTCNDGRVTGLDLSQESITGGIDNSNSLFSLQFLQTLNLAYNVFNSVIPTGFHRLTNLQYLNLSNAGFMGQIPIEISQLTRLVILDISTLSYLSASQLKLENPNLPMLVQNLTRITALYLDGLNISAQGNEWCSAVSSMPNLQILSLTSCNLSGPFKSSLERLKYLSVIRLDQNNLAAPVPEFFANFSNLTILRLSSCSLTGIFPKNIFQVQSLSVLDISNNQDLHGSFPDFPQNGSLQTLVLTQTNFSGGLPDSISNLKQLSRLELSKGQINGSLTNSMSNLTELAYLDLSFNNFTGQIPWFGMSKTLTHIDLSHNELTGAIPAGNFEGLLNLTYIDLRYNSLNGSIPSSLFALPLLRKIQLSYNQFDGQLNEFSNAPHLAVDTLDLSSNKLEGPIPMSILELRSLSILLLSSNKFNGTIDLQKIWNLQNLTTLDLSYNNLSINASVTDEHRLSSFPNMSTLKLASCKLDVFPDFLKNQSKLNILDLSNNKIRGTIPTWVWKLDLLVHLNLSHNLLMDLEGPLQNLNSKLVALDLHSNQLQGPIPIFPHYNIYLDFSSNNFSSVIPHDIGNHLSSTVFFSLSSNKFQGHIPESICNATSLQVLDLSYNNFSGTIPQCLTTASETLGVLNLRKNGLIGNIPNTFPAACSLQTLDLHGNLLDGPVPASLANCTELEVLDLGENQIIDTFPCLLKKISTLRVLVLRTNKFQGPIGCPMVNGTWQMLQIVDIAFNNFTGEIPGKCLTTWEAMLLDEDETQSELNHLQFEVLKYTRVYYQDAVIVTSKGLQMKLVKILTVFTSVDFSSNQFEGPIPEELMNFKALYFLNLSSNSFSGHIPSSLGNLKQLESLDLSRNNFSGEIPKELASLNFLSFLDLSFNHLEGKIPTSTQLQSFSADSFSGNKGLCGPPLTTYCSNTTNLSPPERRYTVSGSEFDWQFVYTGVGFGVGAGLVVAPLIFWERGRKWSNDCIDKILLVLLPMFGLVYTPIDDDNFDTDEETDEEMSDILEESEDENEDKLEGKQFRGQYCVLCSKLDINMRRVIHDRKCTCHNFPRISSSSSFSS</sequence>
<feature type="region of interest" description="Disordered" evidence="12">
    <location>
        <begin position="1059"/>
        <end position="1085"/>
    </location>
</feature>
<feature type="domain" description="Leucine-rich repeat-containing N-terminal plant-type" evidence="14">
    <location>
        <begin position="33"/>
        <end position="73"/>
    </location>
</feature>
<dbReference type="InterPro" id="IPR013210">
    <property type="entry name" value="LRR_N_plant-typ"/>
</dbReference>
<evidence type="ECO:0000256" key="4">
    <source>
        <dbReference type="ARBA" id="ARBA00022614"/>
    </source>
</evidence>
<dbReference type="Pfam" id="PF00560">
    <property type="entry name" value="LRR_1"/>
    <property type="match status" value="9"/>
</dbReference>
<evidence type="ECO:0000256" key="6">
    <source>
        <dbReference type="ARBA" id="ARBA00022729"/>
    </source>
</evidence>
<reference evidence="15" key="1">
    <citation type="journal article" date="2023" name="Science">
        <title>Elucidation of the pathway for biosynthesis of saponin adjuvants from the soapbark tree.</title>
        <authorList>
            <person name="Reed J."/>
            <person name="Orme A."/>
            <person name="El-Demerdash A."/>
            <person name="Owen C."/>
            <person name="Martin L.B.B."/>
            <person name="Misra R.C."/>
            <person name="Kikuchi S."/>
            <person name="Rejzek M."/>
            <person name="Martin A.C."/>
            <person name="Harkess A."/>
            <person name="Leebens-Mack J."/>
            <person name="Louveau T."/>
            <person name="Stephenson M.J."/>
            <person name="Osbourn A."/>
        </authorList>
    </citation>
    <scope>NUCLEOTIDE SEQUENCE</scope>
    <source>
        <strain evidence="15">S10</strain>
    </source>
</reference>
<keyword evidence="4" id="KW-0433">Leucine-rich repeat</keyword>
<dbReference type="FunFam" id="3.80.10.10:FF:000111">
    <property type="entry name" value="LRR receptor-like serine/threonine-protein kinase ERECTA"/>
    <property type="match status" value="1"/>
</dbReference>
<proteinExistence type="inferred from homology"/>
<dbReference type="PRINTS" id="PR00019">
    <property type="entry name" value="LEURICHRPT"/>
</dbReference>
<dbReference type="SMART" id="SM00369">
    <property type="entry name" value="LRR_TYP"/>
    <property type="match status" value="8"/>
</dbReference>
<evidence type="ECO:0000313" key="16">
    <source>
        <dbReference type="Proteomes" id="UP001163823"/>
    </source>
</evidence>
<dbReference type="PANTHER" id="PTHR48061">
    <property type="entry name" value="LEUCINE-RICH REPEAT RECEPTOR PROTEIN KINASE EMS1-LIKE-RELATED"/>
    <property type="match status" value="1"/>
</dbReference>
<dbReference type="SUPFAM" id="SSF52047">
    <property type="entry name" value="RNI-like"/>
    <property type="match status" value="1"/>
</dbReference>
<dbReference type="Gene3D" id="3.80.10.10">
    <property type="entry name" value="Ribonuclease Inhibitor"/>
    <property type="match status" value="4"/>
</dbReference>
<dbReference type="EMBL" id="JARAOO010000007">
    <property type="protein sequence ID" value="KAJ7961199.1"/>
    <property type="molecule type" value="Genomic_DNA"/>
</dbReference>
<evidence type="ECO:0000256" key="3">
    <source>
        <dbReference type="ARBA" id="ARBA00022475"/>
    </source>
</evidence>
<keyword evidence="8 13" id="KW-1133">Transmembrane helix</keyword>
<dbReference type="InterPro" id="IPR001611">
    <property type="entry name" value="Leu-rich_rpt"/>
</dbReference>
<name>A0AAD7PNG2_QUISA</name>
<dbReference type="PROSITE" id="PS51450">
    <property type="entry name" value="LRR"/>
    <property type="match status" value="1"/>
</dbReference>
<keyword evidence="10 15" id="KW-0675">Receptor</keyword>
<dbReference type="InterPro" id="IPR046956">
    <property type="entry name" value="RLP23-like"/>
</dbReference>
<dbReference type="PANTHER" id="PTHR48061:SF2">
    <property type="entry name" value="RECEPTOR LIKE PROTEIN 30-LIKE"/>
    <property type="match status" value="1"/>
</dbReference>
<evidence type="ECO:0000256" key="1">
    <source>
        <dbReference type="ARBA" id="ARBA00004251"/>
    </source>
</evidence>
<dbReference type="KEGG" id="qsa:O6P43_016571"/>
<dbReference type="InterPro" id="IPR032675">
    <property type="entry name" value="LRR_dom_sf"/>
</dbReference>